<organism evidence="3 4">
    <name type="scientific">Actinacidiphila alni</name>
    <dbReference type="NCBI Taxonomy" id="380248"/>
    <lineage>
        <taxon>Bacteria</taxon>
        <taxon>Bacillati</taxon>
        <taxon>Actinomycetota</taxon>
        <taxon>Actinomycetes</taxon>
        <taxon>Kitasatosporales</taxon>
        <taxon>Streptomycetaceae</taxon>
        <taxon>Actinacidiphila</taxon>
    </lineage>
</organism>
<evidence type="ECO:0008006" key="5">
    <source>
        <dbReference type="Google" id="ProtNLM"/>
    </source>
</evidence>
<dbReference type="PROSITE" id="PS51257">
    <property type="entry name" value="PROKAR_LIPOPROTEIN"/>
    <property type="match status" value="1"/>
</dbReference>
<keyword evidence="2" id="KW-0732">Signal</keyword>
<evidence type="ECO:0000313" key="4">
    <source>
        <dbReference type="Proteomes" id="UP000199323"/>
    </source>
</evidence>
<gene>
    <name evidence="3" type="ORF">SAMN05216251_12344</name>
</gene>
<name>A0A1I2KH51_9ACTN</name>
<feature type="region of interest" description="Disordered" evidence="1">
    <location>
        <begin position="39"/>
        <end position="123"/>
    </location>
</feature>
<sequence length="149" mass="14789">MRRLPVVVLLVAASAAAGCTTVSAPPVPVPATGGTAPRVAVPDGGVLLPPPDHAVLATAEPGPAPVRTPSPVPAHSPRPAPQAAAPHPGTTPGQRPVPRSRRAAPPPAERQPPDVTLPGGAGVCALGETYGGWAADSDAARICRRSYGD</sequence>
<dbReference type="EMBL" id="FONG01000023">
    <property type="protein sequence ID" value="SFF65803.1"/>
    <property type="molecule type" value="Genomic_DNA"/>
</dbReference>
<proteinExistence type="predicted"/>
<dbReference type="RefSeq" id="WP_143120668.1">
    <property type="nucleotide sequence ID" value="NZ_FONG01000023.1"/>
</dbReference>
<evidence type="ECO:0000256" key="1">
    <source>
        <dbReference type="SAM" id="MobiDB-lite"/>
    </source>
</evidence>
<feature type="chain" id="PRO_5011623991" description="Lipoprotein" evidence="2">
    <location>
        <begin position="25"/>
        <end position="149"/>
    </location>
</feature>
<feature type="signal peptide" evidence="2">
    <location>
        <begin position="1"/>
        <end position="24"/>
    </location>
</feature>
<keyword evidence="4" id="KW-1185">Reference proteome</keyword>
<feature type="compositionally biased region" description="Low complexity" evidence="1">
    <location>
        <begin position="81"/>
        <end position="97"/>
    </location>
</feature>
<accession>A0A1I2KH51</accession>
<dbReference type="Proteomes" id="UP000199323">
    <property type="component" value="Unassembled WGS sequence"/>
</dbReference>
<evidence type="ECO:0000256" key="2">
    <source>
        <dbReference type="SAM" id="SignalP"/>
    </source>
</evidence>
<evidence type="ECO:0000313" key="3">
    <source>
        <dbReference type="EMBL" id="SFF65803.1"/>
    </source>
</evidence>
<dbReference type="STRING" id="380248.SAMN05216251_12344"/>
<dbReference type="AlphaFoldDB" id="A0A1I2KH51"/>
<feature type="compositionally biased region" description="Pro residues" evidence="1">
    <location>
        <begin position="62"/>
        <end position="80"/>
    </location>
</feature>
<protein>
    <recommendedName>
        <fullName evidence="5">Lipoprotein</fullName>
    </recommendedName>
</protein>
<dbReference type="OrthoDB" id="4338732at2"/>
<reference evidence="3 4" key="1">
    <citation type="submission" date="2016-10" db="EMBL/GenBank/DDBJ databases">
        <authorList>
            <person name="de Groot N.N."/>
        </authorList>
    </citation>
    <scope>NUCLEOTIDE SEQUENCE [LARGE SCALE GENOMIC DNA]</scope>
    <source>
        <strain evidence="3 4">CGMCC 4.3510</strain>
    </source>
</reference>